<protein>
    <submittedName>
        <fullName evidence="1">DUF192 domain-containing protein</fullName>
    </submittedName>
</protein>
<dbReference type="InterPro" id="IPR003795">
    <property type="entry name" value="DUF192"/>
</dbReference>
<name>A0A540VV30_9GAMM</name>
<reference evidence="1 2" key="1">
    <citation type="submission" date="2019-06" db="EMBL/GenBank/DDBJ databases">
        <title>Metagenome assembled Genome of Spiribacter salinus SL48-SHIP from the microbial mat of Salt Lake 48 (Novosibirsk region, Russia).</title>
        <authorList>
            <person name="Shipova A."/>
            <person name="Rozanov A.S."/>
            <person name="Bryanskaya A.V."/>
            <person name="Peltek S.E."/>
        </authorList>
    </citation>
    <scope>NUCLEOTIDE SEQUENCE [LARGE SCALE GENOMIC DNA]</scope>
    <source>
        <strain evidence="1">SL48-SHIP-2</strain>
    </source>
</reference>
<evidence type="ECO:0000313" key="1">
    <source>
        <dbReference type="EMBL" id="TQF00557.1"/>
    </source>
</evidence>
<dbReference type="STRING" id="1260251.SPISAL_03695"/>
<dbReference type="EMBL" id="VIFK01000010">
    <property type="protein sequence ID" value="TQF00557.1"/>
    <property type="molecule type" value="Genomic_DNA"/>
</dbReference>
<dbReference type="AlphaFoldDB" id="A0A540VV30"/>
<accession>A0A540VV30</accession>
<organism evidence="1 2">
    <name type="scientific">Spiribacter salinus</name>
    <dbReference type="NCBI Taxonomy" id="1335746"/>
    <lineage>
        <taxon>Bacteria</taxon>
        <taxon>Pseudomonadati</taxon>
        <taxon>Pseudomonadota</taxon>
        <taxon>Gammaproteobacteria</taxon>
        <taxon>Chromatiales</taxon>
        <taxon>Ectothiorhodospiraceae</taxon>
        <taxon>Spiribacter</taxon>
    </lineage>
</organism>
<evidence type="ECO:0000313" key="2">
    <source>
        <dbReference type="Proteomes" id="UP000315400"/>
    </source>
</evidence>
<comment type="caution">
    <text evidence="1">The sequence shown here is derived from an EMBL/GenBank/DDBJ whole genome shotgun (WGS) entry which is preliminary data.</text>
</comment>
<dbReference type="Pfam" id="PF02643">
    <property type="entry name" value="DUF192"/>
    <property type="match status" value="1"/>
</dbReference>
<dbReference type="Proteomes" id="UP000315400">
    <property type="component" value="Unassembled WGS sequence"/>
</dbReference>
<sequence>MNTWHLHSTGPDEWVITAHIAHGFFAHLIGLLGSHSPPKPGCGLMLTTRSALHTFGMRFPIDIVYFDEQLQVIACRCHVPPWRLVRTPRGTRFCLEMMAGASQRIRPGTRFTRESLCAA</sequence>
<dbReference type="Gene3D" id="2.60.120.1140">
    <property type="entry name" value="Protein of unknown function DUF192"/>
    <property type="match status" value="1"/>
</dbReference>
<proteinExistence type="predicted"/>
<gene>
    <name evidence="1" type="ORF">FKY71_03010</name>
</gene>
<dbReference type="InterPro" id="IPR038695">
    <property type="entry name" value="Saro_0823-like_sf"/>
</dbReference>